<evidence type="ECO:0000313" key="2">
    <source>
        <dbReference type="Proteomes" id="UP000826188"/>
    </source>
</evidence>
<evidence type="ECO:0000313" key="1">
    <source>
        <dbReference type="EMBL" id="MBW3130865.1"/>
    </source>
</evidence>
<name>A0ABS6X4U8_9BACT</name>
<protein>
    <submittedName>
        <fullName evidence="1">Uncharacterized protein</fullName>
    </submittedName>
</protein>
<accession>A0ABS6X4U8</accession>
<reference evidence="1 2" key="1">
    <citation type="submission" date="2021-07" db="EMBL/GenBank/DDBJ databases">
        <title>Hymenobacter profundi sp. nov., isolated from deep-sea water.</title>
        <authorList>
            <person name="Kim M.K."/>
        </authorList>
    </citation>
    <scope>NUCLEOTIDE SEQUENCE [LARGE SCALE GENOMIC DNA]</scope>
    <source>
        <strain evidence="1 2">M2</strain>
    </source>
</reference>
<dbReference type="EMBL" id="JAHWGL010000130">
    <property type="protein sequence ID" value="MBW3130865.1"/>
    <property type="molecule type" value="Genomic_DNA"/>
</dbReference>
<gene>
    <name evidence="1" type="ORF">KYK14_20055</name>
</gene>
<proteinExistence type="predicted"/>
<sequence>MMVFKFFAIMDSRLEKLIDHYETERNNLHAQLKESLAEQELRMAQRIRKALSLVDQQLRVLYNLTDRLYDEKQRSITLIKRLEAGMADSENNLDTTYYREWITAEQDKLKLLENQKTEQDSQRSTVLRTMLVKLLARQLVQFELILHQQTPLSCLVQVSGRTILLTIYQVQQLREDYLLKKRQRKQLKALHFTYHRQEDKLLLVLPFTCGADISAVQHVFMKLFLEVFYYKDTEKLPAIRYSDSQENGS</sequence>
<comment type="caution">
    <text evidence="1">The sequence shown here is derived from an EMBL/GenBank/DDBJ whole genome shotgun (WGS) entry which is preliminary data.</text>
</comment>
<dbReference type="RefSeq" id="WP_219161440.1">
    <property type="nucleotide sequence ID" value="NZ_JAHWGL010000130.1"/>
</dbReference>
<organism evidence="1 2">
    <name type="scientific">Hymenobacter profundi</name>
    <dbReference type="NCBI Taxonomy" id="1982110"/>
    <lineage>
        <taxon>Bacteria</taxon>
        <taxon>Pseudomonadati</taxon>
        <taxon>Bacteroidota</taxon>
        <taxon>Cytophagia</taxon>
        <taxon>Cytophagales</taxon>
        <taxon>Hymenobacteraceae</taxon>
        <taxon>Hymenobacter</taxon>
    </lineage>
</organism>
<keyword evidence="2" id="KW-1185">Reference proteome</keyword>
<dbReference type="Proteomes" id="UP000826188">
    <property type="component" value="Unassembled WGS sequence"/>
</dbReference>